<dbReference type="GO" id="GO:0051301">
    <property type="term" value="P:cell division"/>
    <property type="evidence" value="ECO:0007669"/>
    <property type="project" value="InterPro"/>
</dbReference>
<evidence type="ECO:0000256" key="1">
    <source>
        <dbReference type="ARBA" id="ARBA00004141"/>
    </source>
</evidence>
<proteinExistence type="predicted"/>
<keyword evidence="3" id="KW-0133">Cell shape</keyword>
<keyword evidence="8" id="KW-1185">Reference proteome</keyword>
<evidence type="ECO:0000256" key="4">
    <source>
        <dbReference type="ARBA" id="ARBA00022989"/>
    </source>
</evidence>
<comment type="subcellular location">
    <subcellularLocation>
        <location evidence="1">Membrane</location>
        <topology evidence="1">Multi-pass membrane protein</topology>
    </subcellularLocation>
</comment>
<keyword evidence="5 6" id="KW-0472">Membrane</keyword>
<dbReference type="AlphaFoldDB" id="A0A544TDX7"/>
<dbReference type="Proteomes" id="UP000318937">
    <property type="component" value="Unassembled WGS sequence"/>
</dbReference>
<evidence type="ECO:0000313" key="7">
    <source>
        <dbReference type="EMBL" id="TQR15668.1"/>
    </source>
</evidence>
<gene>
    <name evidence="7" type="ORF">FG383_07935</name>
</gene>
<evidence type="ECO:0000256" key="3">
    <source>
        <dbReference type="ARBA" id="ARBA00022960"/>
    </source>
</evidence>
<sequence>MNGRIIVIACKVHYPYGKFLLIGAVALYSIQLVTNIAMMLGFLPMIFMSLPFIGYCLIPTIFNAFLIGVVLSVYRRKDLVASGFITKDNLLKPNPSLYD</sequence>
<dbReference type="GO" id="GO:0008360">
    <property type="term" value="P:regulation of cell shape"/>
    <property type="evidence" value="ECO:0007669"/>
    <property type="project" value="UniProtKB-KW"/>
</dbReference>
<dbReference type="EMBL" id="VDGG01000014">
    <property type="protein sequence ID" value="TQR15668.1"/>
    <property type="molecule type" value="Genomic_DNA"/>
</dbReference>
<keyword evidence="4 6" id="KW-1133">Transmembrane helix</keyword>
<evidence type="ECO:0000256" key="5">
    <source>
        <dbReference type="ARBA" id="ARBA00023136"/>
    </source>
</evidence>
<accession>A0A544TDX7</accession>
<feature type="transmembrane region" description="Helical" evidence="6">
    <location>
        <begin position="52"/>
        <end position="74"/>
    </location>
</feature>
<dbReference type="GO" id="GO:0016020">
    <property type="term" value="C:membrane"/>
    <property type="evidence" value="ECO:0007669"/>
    <property type="project" value="UniProtKB-SubCell"/>
</dbReference>
<evidence type="ECO:0008006" key="9">
    <source>
        <dbReference type="Google" id="ProtNLM"/>
    </source>
</evidence>
<evidence type="ECO:0000313" key="8">
    <source>
        <dbReference type="Proteomes" id="UP000318937"/>
    </source>
</evidence>
<evidence type="ECO:0000256" key="2">
    <source>
        <dbReference type="ARBA" id="ARBA00022692"/>
    </source>
</evidence>
<dbReference type="Pfam" id="PF01098">
    <property type="entry name" value="FTSW_RODA_SPOVE"/>
    <property type="match status" value="1"/>
</dbReference>
<dbReference type="OrthoDB" id="2192428at2"/>
<reference evidence="7 8" key="1">
    <citation type="submission" date="2019-05" db="EMBL/GenBank/DDBJ databases">
        <title>Psychrobacillus vulpis sp. nov., a new species isolated from feces of a red fox that inhabits in The Tablas de Daimiel Natural Park, Albacete, Spain.</title>
        <authorList>
            <person name="Rodriguez M."/>
            <person name="Reina J.C."/>
            <person name="Bejar V."/>
            <person name="Llamas I."/>
        </authorList>
    </citation>
    <scope>NUCLEOTIDE SEQUENCE [LARGE SCALE GENOMIC DNA]</scope>
    <source>
        <strain evidence="7 8">NHI-2</strain>
    </source>
</reference>
<name>A0A544TDX7_9BACI</name>
<comment type="caution">
    <text evidence="7">The sequence shown here is derived from an EMBL/GenBank/DDBJ whole genome shotgun (WGS) entry which is preliminary data.</text>
</comment>
<organism evidence="7 8">
    <name type="scientific">Psychrobacillus soli</name>
    <dbReference type="NCBI Taxonomy" id="1543965"/>
    <lineage>
        <taxon>Bacteria</taxon>
        <taxon>Bacillati</taxon>
        <taxon>Bacillota</taxon>
        <taxon>Bacilli</taxon>
        <taxon>Bacillales</taxon>
        <taxon>Bacillaceae</taxon>
        <taxon>Psychrobacillus</taxon>
    </lineage>
</organism>
<keyword evidence="2 6" id="KW-0812">Transmembrane</keyword>
<feature type="transmembrane region" description="Helical" evidence="6">
    <location>
        <begin position="20"/>
        <end position="46"/>
    </location>
</feature>
<protein>
    <recommendedName>
        <fullName evidence="9">FtsW/RodA/SpoVE family cell cycle protein</fullName>
    </recommendedName>
</protein>
<dbReference type="InterPro" id="IPR001182">
    <property type="entry name" value="FtsW/RodA"/>
</dbReference>
<evidence type="ECO:0000256" key="6">
    <source>
        <dbReference type="SAM" id="Phobius"/>
    </source>
</evidence>